<dbReference type="PROSITE" id="PS51318">
    <property type="entry name" value="TAT"/>
    <property type="match status" value="1"/>
</dbReference>
<proteinExistence type="predicted"/>
<dbReference type="AlphaFoldDB" id="A0A6J6RUJ2"/>
<evidence type="ECO:0000313" key="2">
    <source>
        <dbReference type="EMBL" id="CAB4726203.1"/>
    </source>
</evidence>
<name>A0A6J6RUJ2_9ZZZZ</name>
<organism evidence="2">
    <name type="scientific">freshwater metagenome</name>
    <dbReference type="NCBI Taxonomy" id="449393"/>
    <lineage>
        <taxon>unclassified sequences</taxon>
        <taxon>metagenomes</taxon>
        <taxon>ecological metagenomes</taxon>
    </lineage>
</organism>
<dbReference type="NCBIfam" id="TIGR01409">
    <property type="entry name" value="TAT_signal_seq"/>
    <property type="match status" value="1"/>
</dbReference>
<dbReference type="InterPro" id="IPR019546">
    <property type="entry name" value="TAT_signal_bac_arc"/>
</dbReference>
<accession>A0A6J6RUJ2</accession>
<gene>
    <name evidence="2" type="ORF">UFOPK2766_00026</name>
</gene>
<dbReference type="Pfam" id="PF07394">
    <property type="entry name" value="DUF1501"/>
    <property type="match status" value="1"/>
</dbReference>
<protein>
    <submittedName>
        <fullName evidence="2">Unannotated protein</fullName>
    </submittedName>
</protein>
<feature type="compositionally biased region" description="Low complexity" evidence="1">
    <location>
        <begin position="1"/>
        <end position="15"/>
    </location>
</feature>
<dbReference type="InterPro" id="IPR006311">
    <property type="entry name" value="TAT_signal"/>
</dbReference>
<feature type="region of interest" description="Disordered" evidence="1">
    <location>
        <begin position="1"/>
        <end position="26"/>
    </location>
</feature>
<evidence type="ECO:0000256" key="1">
    <source>
        <dbReference type="SAM" id="MobiDB-lite"/>
    </source>
</evidence>
<dbReference type="EMBL" id="CAEZYU010000001">
    <property type="protein sequence ID" value="CAB4726203.1"/>
    <property type="molecule type" value="Genomic_DNA"/>
</dbReference>
<dbReference type="PANTHER" id="PTHR43737">
    <property type="entry name" value="BLL7424 PROTEIN"/>
    <property type="match status" value="1"/>
</dbReference>
<dbReference type="PANTHER" id="PTHR43737:SF1">
    <property type="entry name" value="DUF1501 DOMAIN-CONTAINING PROTEIN"/>
    <property type="match status" value="1"/>
</dbReference>
<sequence length="454" mass="46773">MNQTTMNPTTMNQQMLPPTDLAPTKPVTAELAPTGLTRRRFLRNSGIAVAAAGSASLLHTQLASAQGGATAAAAGTGNTLLVIFCRGGMDGLSLVAPVATPEYYSLRPSIAVPQQAALALGGTHADSRFALHPAAVRLSGMYNQGSVAIVNSAGVMTSSRSHFDAQSFLEGGAGNTNMSPTGWAGRWMSSTVGASDHPLRCVAIGGGLPASLRGGSAVAASGFGSLSLLPWGPSVETVTTSTTDLYNRAGVHPALTPWAAPTLGTIAQVSSLTSTDRPASFPDTEISRNLWPIARLLQAGFPIEIAHAEMHDWDTHDAMGSATATTARMYTQVSELDTAIGAFFDYLGAAASKVTIAVVSEFGRRAYENSSGGCDHGRAFPMMVIGGGVAGGTYGDFQGLSSAGLDQGDVRVTTDYRTVLSELLSRRLGASSSVLNTTFPQFSATNSWLGVAAA</sequence>
<dbReference type="InterPro" id="IPR010869">
    <property type="entry name" value="DUF1501"/>
</dbReference>
<reference evidence="2" key="1">
    <citation type="submission" date="2020-05" db="EMBL/GenBank/DDBJ databases">
        <authorList>
            <person name="Chiriac C."/>
            <person name="Salcher M."/>
            <person name="Ghai R."/>
            <person name="Kavagutti S V."/>
        </authorList>
    </citation>
    <scope>NUCLEOTIDE SEQUENCE</scope>
</reference>